<reference evidence="1 2" key="1">
    <citation type="journal article" date="2023" name="Int. J. Syst. Evol. Microbiol.">
        <title>Winogradskyella bathintestinalis sp. nov., isolated from the intestine of the deep-sea loosejaw dragonfish, Malacosteus niger.</title>
        <authorList>
            <person name="Uniacke-Lowe S."/>
            <person name="Johnson C.N."/>
            <person name="Stanton C."/>
            <person name="Hill C."/>
            <person name="Ross P."/>
        </authorList>
    </citation>
    <scope>NUCLEOTIDE SEQUENCE [LARGE SCALE GENOMIC DNA]</scope>
    <source>
        <strain evidence="1 2">APC 3343</strain>
    </source>
</reference>
<evidence type="ECO:0000313" key="2">
    <source>
        <dbReference type="Proteomes" id="UP001231197"/>
    </source>
</evidence>
<dbReference type="EMBL" id="JASDDK010000006">
    <property type="protein sequence ID" value="MDN3493893.1"/>
    <property type="molecule type" value="Genomic_DNA"/>
</dbReference>
<dbReference type="Proteomes" id="UP001231197">
    <property type="component" value="Unassembled WGS sequence"/>
</dbReference>
<organism evidence="1 2">
    <name type="scientific">Winogradskyella bathintestinalis</name>
    <dbReference type="NCBI Taxonomy" id="3035208"/>
    <lineage>
        <taxon>Bacteria</taxon>
        <taxon>Pseudomonadati</taxon>
        <taxon>Bacteroidota</taxon>
        <taxon>Flavobacteriia</taxon>
        <taxon>Flavobacteriales</taxon>
        <taxon>Flavobacteriaceae</taxon>
        <taxon>Winogradskyella</taxon>
    </lineage>
</organism>
<accession>A0ABT7ZY03</accession>
<gene>
    <name evidence="1" type="ORF">QMA06_14295</name>
</gene>
<name>A0ABT7ZY03_9FLAO</name>
<sequence>MTAIIEEILPGHLVRVLTSLNLAKEFHADQAAAAVIAMVDKTIPQLSAMRLKDC</sequence>
<proteinExistence type="predicted"/>
<dbReference type="RefSeq" id="WP_290207576.1">
    <property type="nucleotide sequence ID" value="NZ_JASDDK010000006.1"/>
</dbReference>
<protein>
    <submittedName>
        <fullName evidence="1">Uncharacterized protein</fullName>
    </submittedName>
</protein>
<keyword evidence="2" id="KW-1185">Reference proteome</keyword>
<evidence type="ECO:0000313" key="1">
    <source>
        <dbReference type="EMBL" id="MDN3493893.1"/>
    </source>
</evidence>
<comment type="caution">
    <text evidence="1">The sequence shown here is derived from an EMBL/GenBank/DDBJ whole genome shotgun (WGS) entry which is preliminary data.</text>
</comment>